<evidence type="ECO:0000256" key="5">
    <source>
        <dbReference type="ARBA" id="ARBA00022960"/>
    </source>
</evidence>
<dbReference type="PANTHER" id="PTHR21015">
    <property type="entry name" value="UDP-N-ACETYLGLUCOSAMINE--N-ACETYLMURAMYL-(PENTAPEPTIDE) PYROPHOSPHORYL-UNDECAPRENOL N-ACETYLGLUCOSAMINE TRANSFERASE 1"/>
    <property type="match status" value="1"/>
</dbReference>
<feature type="domain" description="Glycosyltransferase family 28 N-terminal" evidence="11">
    <location>
        <begin position="10"/>
        <end position="155"/>
    </location>
</feature>
<evidence type="ECO:0000256" key="4">
    <source>
        <dbReference type="ARBA" id="ARBA00022679"/>
    </source>
</evidence>
<keyword evidence="9 10" id="KW-0961">Cell wall biogenesis/degradation</keyword>
<evidence type="ECO:0000256" key="3">
    <source>
        <dbReference type="ARBA" id="ARBA00022676"/>
    </source>
</evidence>
<dbReference type="InterPro" id="IPR006009">
    <property type="entry name" value="GlcNAc_MurG"/>
</dbReference>
<evidence type="ECO:0000256" key="6">
    <source>
        <dbReference type="ARBA" id="ARBA00022984"/>
    </source>
</evidence>
<evidence type="ECO:0000259" key="11">
    <source>
        <dbReference type="Pfam" id="PF03033"/>
    </source>
</evidence>
<keyword evidence="4 10" id="KW-0808">Transferase</keyword>
<dbReference type="HAMAP" id="MF_00033">
    <property type="entry name" value="MurG"/>
    <property type="match status" value="1"/>
</dbReference>
<evidence type="ECO:0000256" key="1">
    <source>
        <dbReference type="ARBA" id="ARBA00022475"/>
    </source>
</evidence>
<feature type="binding site" evidence="10">
    <location>
        <position position="137"/>
    </location>
    <ligand>
        <name>UDP-N-acetyl-alpha-D-glucosamine</name>
        <dbReference type="ChEBI" id="CHEBI:57705"/>
    </ligand>
</feature>
<comment type="similarity">
    <text evidence="10">Belongs to the glycosyltransferase 28 family. MurG subfamily.</text>
</comment>
<keyword evidence="3 10" id="KW-0328">Glycosyltransferase</keyword>
<keyword evidence="7 10" id="KW-0472">Membrane</keyword>
<comment type="caution">
    <text evidence="10">Lacks conserved residue(s) required for the propagation of feature annotation.</text>
</comment>
<evidence type="ECO:0000259" key="12">
    <source>
        <dbReference type="Pfam" id="PF04101"/>
    </source>
</evidence>
<organism evidence="13 14">
    <name type="scientific">Rhodococcus pseudokoreensis</name>
    <dbReference type="NCBI Taxonomy" id="2811421"/>
    <lineage>
        <taxon>Bacteria</taxon>
        <taxon>Bacillati</taxon>
        <taxon>Actinomycetota</taxon>
        <taxon>Actinomycetes</taxon>
        <taxon>Mycobacteriales</taxon>
        <taxon>Nocardiaceae</taxon>
        <taxon>Rhodococcus</taxon>
    </lineage>
</organism>
<keyword evidence="5 10" id="KW-0133">Cell shape</keyword>
<evidence type="ECO:0000256" key="9">
    <source>
        <dbReference type="ARBA" id="ARBA00023316"/>
    </source>
</evidence>
<sequence>MNGDKSTLSVIVAGGGTAGHIEPALAVADAIKAIDDTAVVTALGTARGLETTLVPERGYPLELVPPVPLPRKPTLDLLRLPGRVRASVRRTREVLDATGADVVVGFGGYVALPAYLAAGPGLLRRRRRIPIVVHEANASAGIANKIGARRAARVLAAVAGSGVSARGRSDAEILGIPVRASITGLDRAALRAEARAHFGLPAEGPVLLVFGGSQGARSLNEAVSGAAESLAAAGVAVLHAHGPKNTLDVPATPGGPPYVAVPYLSRMDLAYSAADAVICRSGAMTVAEVSAVGLPAVYVPLPHGNGEQELNARPVVAAGGGMIVADGDLSAGFVAETVIPLLRDPAQLENMGRRAAGAGHRSAAAEVARIVIDVAAQTRGTR</sequence>
<comment type="subcellular location">
    <subcellularLocation>
        <location evidence="10">Cell membrane</location>
        <topology evidence="10">Peripheral membrane protein</topology>
        <orientation evidence="10">Cytoplasmic side</orientation>
    </subcellularLocation>
</comment>
<keyword evidence="14" id="KW-1185">Reference proteome</keyword>
<keyword evidence="1 10" id="KW-1003">Cell membrane</keyword>
<feature type="binding site" evidence="10">
    <location>
        <position position="213"/>
    </location>
    <ligand>
        <name>UDP-N-acetyl-alpha-D-glucosamine</name>
        <dbReference type="ChEBI" id="CHEBI:57705"/>
    </ligand>
</feature>
<comment type="function">
    <text evidence="10">Cell wall formation. Catalyzes the transfer of a GlcNAc subunit on undecaprenyl-pyrophosphoryl-MurNAc-pentapeptide (lipid intermediate I) to form undecaprenyl-pyrophosphoryl-MurNAc-(pentapeptide)GlcNAc (lipid intermediate II).</text>
</comment>
<keyword evidence="8 10" id="KW-0131">Cell cycle</keyword>
<feature type="binding site" evidence="10">
    <location>
        <begin position="17"/>
        <end position="19"/>
    </location>
    <ligand>
        <name>UDP-N-acetyl-alpha-D-glucosamine</name>
        <dbReference type="ChEBI" id="CHEBI:57705"/>
    </ligand>
</feature>
<evidence type="ECO:0000313" key="14">
    <source>
        <dbReference type="Proteomes" id="UP000662986"/>
    </source>
</evidence>
<feature type="binding site" evidence="10">
    <location>
        <position position="308"/>
    </location>
    <ligand>
        <name>UDP-N-acetyl-alpha-D-glucosamine</name>
        <dbReference type="ChEBI" id="CHEBI:57705"/>
    </ligand>
</feature>
<keyword evidence="2 10" id="KW-0132">Cell division</keyword>
<protein>
    <recommendedName>
        <fullName evidence="10">UDP-N-acetylglucosamine--N-acetylmuramyl-(pentapeptide) pyrophosphoryl-undecaprenol N-acetylglucosamine transferase</fullName>
        <ecNumber evidence="10">2.4.1.227</ecNumber>
    </recommendedName>
    <alternativeName>
        <fullName evidence="10">Undecaprenyl-PP-MurNAc-pentapeptide-UDPGlcNAc GlcNAc transferase</fullName>
    </alternativeName>
</protein>
<reference evidence="13 14" key="1">
    <citation type="journal article" date="2021" name="Microbiol. Resour. Announc.">
        <title>Complete Genome Sequences of Two Rhodococcus sp. Strains with Large and Linear Chromosomes, Isolated from Apple Rhizosphere.</title>
        <authorList>
            <person name="Benning S."/>
            <person name="Brugnone N."/>
            <person name="Siani R."/>
            <person name="Kublik S."/>
            <person name="Schloter M."/>
            <person name="Rad V."/>
        </authorList>
    </citation>
    <scope>NUCLEOTIDE SEQUENCE [LARGE SCALE GENOMIC DNA]</scope>
    <source>
        <strain evidence="13 14">R79</strain>
    </source>
</reference>
<proteinExistence type="inferred from homology"/>
<dbReference type="RefSeq" id="WP_206010834.1">
    <property type="nucleotide sequence ID" value="NZ_CP070619.1"/>
</dbReference>
<dbReference type="CDD" id="cd03785">
    <property type="entry name" value="GT28_MurG"/>
    <property type="match status" value="1"/>
</dbReference>
<evidence type="ECO:0000256" key="8">
    <source>
        <dbReference type="ARBA" id="ARBA00023306"/>
    </source>
</evidence>
<dbReference type="Pfam" id="PF04101">
    <property type="entry name" value="Glyco_tran_28_C"/>
    <property type="match status" value="1"/>
</dbReference>
<dbReference type="SUPFAM" id="SSF53756">
    <property type="entry name" value="UDP-Glycosyltransferase/glycogen phosphorylase"/>
    <property type="match status" value="1"/>
</dbReference>
<evidence type="ECO:0000256" key="10">
    <source>
        <dbReference type="HAMAP-Rule" id="MF_00033"/>
    </source>
</evidence>
<accession>A0A974ZYC3</accession>
<dbReference type="Proteomes" id="UP000662986">
    <property type="component" value="Chromosome"/>
</dbReference>
<feature type="binding site" evidence="10">
    <location>
        <position position="179"/>
    </location>
    <ligand>
        <name>UDP-N-acetyl-alpha-D-glucosamine</name>
        <dbReference type="ChEBI" id="CHEBI:57705"/>
    </ligand>
</feature>
<name>A0A974ZYC3_9NOCA</name>
<dbReference type="PANTHER" id="PTHR21015:SF22">
    <property type="entry name" value="GLYCOSYLTRANSFERASE"/>
    <property type="match status" value="1"/>
</dbReference>
<comment type="pathway">
    <text evidence="10">Cell wall biogenesis; peptidoglycan biosynthesis.</text>
</comment>
<reference evidence="13 14" key="2">
    <citation type="journal article" date="2022" name="Arch. Microbiol.">
        <title>Rhodococcus pseudokoreensis sp. nov. isolated from the rhizosphere of young M26 apple rootstocks.</title>
        <authorList>
            <person name="Kampfer P."/>
            <person name="Glaeser S.P."/>
            <person name="Blom J."/>
            <person name="Wolf J."/>
            <person name="Benning S."/>
            <person name="Schloter M."/>
            <person name="Neumann-Schaal M."/>
        </authorList>
    </citation>
    <scope>NUCLEOTIDE SEQUENCE [LARGE SCALE GENOMIC DNA]</scope>
    <source>
        <strain evidence="13 14">R79</strain>
    </source>
</reference>
<evidence type="ECO:0000313" key="13">
    <source>
        <dbReference type="EMBL" id="QSE94497.1"/>
    </source>
</evidence>
<dbReference type="InterPro" id="IPR007235">
    <property type="entry name" value="Glyco_trans_28_C"/>
</dbReference>
<evidence type="ECO:0000256" key="7">
    <source>
        <dbReference type="ARBA" id="ARBA00023136"/>
    </source>
</evidence>
<dbReference type="Gene3D" id="3.40.50.2000">
    <property type="entry name" value="Glycogen Phosphorylase B"/>
    <property type="match status" value="2"/>
</dbReference>
<dbReference type="GO" id="GO:0016757">
    <property type="term" value="F:glycosyltransferase activity"/>
    <property type="evidence" value="ECO:0007669"/>
    <property type="project" value="UniProtKB-KW"/>
</dbReference>
<comment type="catalytic activity">
    <reaction evidence="10">
        <text>di-trans,octa-cis-undecaprenyl diphospho-N-acetyl-alpha-D-muramoyl-L-alanyl-D-glutamyl-meso-2,6-diaminopimeloyl-D-alanyl-D-alanine + UDP-N-acetyl-alpha-D-glucosamine = di-trans,octa-cis-undecaprenyl diphospho-[N-acetyl-alpha-D-glucosaminyl-(1-&gt;4)]-N-acetyl-alpha-D-muramoyl-L-alanyl-D-glutamyl-meso-2,6-diaminopimeloyl-D-alanyl-D-alanine + UDP + H(+)</text>
        <dbReference type="Rhea" id="RHEA:31227"/>
        <dbReference type="ChEBI" id="CHEBI:15378"/>
        <dbReference type="ChEBI" id="CHEBI:57705"/>
        <dbReference type="ChEBI" id="CHEBI:58223"/>
        <dbReference type="ChEBI" id="CHEBI:61387"/>
        <dbReference type="ChEBI" id="CHEBI:61388"/>
        <dbReference type="EC" id="2.4.1.227"/>
    </reaction>
</comment>
<dbReference type="NCBIfam" id="TIGR01133">
    <property type="entry name" value="murG"/>
    <property type="match status" value="1"/>
</dbReference>
<evidence type="ECO:0000256" key="2">
    <source>
        <dbReference type="ARBA" id="ARBA00022618"/>
    </source>
</evidence>
<feature type="domain" description="Glycosyl transferase family 28 C-terminal" evidence="12">
    <location>
        <begin position="206"/>
        <end position="366"/>
    </location>
</feature>
<dbReference type="Pfam" id="PF03033">
    <property type="entry name" value="Glyco_transf_28"/>
    <property type="match status" value="1"/>
</dbReference>
<gene>
    <name evidence="10 13" type="primary">murG</name>
    <name evidence="13" type="ORF">JWS13_40770</name>
</gene>
<keyword evidence="6 10" id="KW-0573">Peptidoglycan synthesis</keyword>
<dbReference type="EMBL" id="CP070619">
    <property type="protein sequence ID" value="QSE94497.1"/>
    <property type="molecule type" value="Genomic_DNA"/>
</dbReference>
<dbReference type="EC" id="2.4.1.227" evidence="10"/>
<dbReference type="InterPro" id="IPR004276">
    <property type="entry name" value="GlycoTrans_28_N"/>
</dbReference>